<keyword evidence="6 9" id="KW-0802">TPR repeat</keyword>
<keyword evidence="7" id="KW-0832">Ubl conjugation</keyword>
<comment type="subcellular location">
    <subcellularLocation>
        <location evidence="2">Cytoplasm</location>
    </subcellularLocation>
    <subcellularLocation>
        <location evidence="1">Peroxisome</location>
    </subcellularLocation>
</comment>
<evidence type="ECO:0000256" key="5">
    <source>
        <dbReference type="ARBA" id="ARBA00022737"/>
    </source>
</evidence>
<accession>A0A4Y7QDY4</accession>
<dbReference type="PROSITE" id="PS50293">
    <property type="entry name" value="TPR_REGION"/>
    <property type="match status" value="1"/>
</dbReference>
<evidence type="ECO:0000256" key="7">
    <source>
        <dbReference type="ARBA" id="ARBA00022843"/>
    </source>
</evidence>
<gene>
    <name evidence="12" type="ORF">BD410DRAFT_783886</name>
</gene>
<evidence type="ECO:0000256" key="3">
    <source>
        <dbReference type="ARBA" id="ARBA00005348"/>
    </source>
</evidence>
<sequence>MLINNAECGPVNPLQGLAKRFDSDRGIQQDHIGSSRAGSSREIFRTPLAAQPGLEQEAARFFAASPQPGLSLRAPSSFDLAAIRGSIPSSQTNSPSPAQQQQHRPHSQPSSSWAADFLQQKKPAVQAPHTAISTKGEVLQFLDRQNSKSYPSLSPSQLSIGPQWAPNFGPVQSAPQWMPQNTSQRQSVLPTSSQWDQEFQTQEASLSHVSSQAESYSTQETQMRQSVDLDDLARTAGLLVETVKDEQNPKFKNSKFLGLMRQIRDGVVVVEGNDMVERSADQTFSVDVKGKGKAETLSVRTMNQLPEQSMRISSTGYETSMHYDASADISRLMKKVHFDQANVIDETKDIQDTEDPNEEYFRQDNEDYIQYWNASAEQQVHGTSSVNEQAREWGSLQQSWDSFEATATGIKPISNYPFQQHNPYLLGSSSRTHNHAMHTTSQSFYESVLELEAEVQRDPTNARAWFDLGVKQQENEREAKAVVALQRALDLDDTHLPSWLAIAISHTNENNRIAADEAIEQWVNRYDRYKDVVDRLRRTGLGGGSQTHDRKHADLIEILMAMARSSPNGEVDADVQIALAVLLNTSEDYEKAQDCFRTALAVRPDDWQLYNRVGATLANSGSAEEALQFYYRALELNPAYIRARFNLGISCINMKRFEEAAQHILDALVLQDSDGAIYGPNDDKRGITSSALWESLKTTCLHLQRIDLASFCDRHDLDGFRREFNV</sequence>
<dbReference type="Proteomes" id="UP000294933">
    <property type="component" value="Unassembled WGS sequence"/>
</dbReference>
<dbReference type="InterPro" id="IPR011990">
    <property type="entry name" value="TPR-like_helical_dom_sf"/>
</dbReference>
<dbReference type="Gene3D" id="6.10.280.230">
    <property type="match status" value="1"/>
</dbReference>
<feature type="repeat" description="TPR" evidence="9">
    <location>
        <begin position="573"/>
        <end position="606"/>
    </location>
</feature>
<evidence type="ECO:0000256" key="9">
    <source>
        <dbReference type="PROSITE-ProRule" id="PRU00339"/>
    </source>
</evidence>
<evidence type="ECO:0000256" key="8">
    <source>
        <dbReference type="ARBA" id="ARBA00023140"/>
    </source>
</evidence>
<evidence type="ECO:0000256" key="2">
    <source>
        <dbReference type="ARBA" id="ARBA00004496"/>
    </source>
</evidence>
<feature type="region of interest" description="Disordered" evidence="10">
    <location>
        <begin position="86"/>
        <end position="114"/>
    </location>
</feature>
<dbReference type="OrthoDB" id="10006023at2759"/>
<feature type="repeat" description="TPR" evidence="9">
    <location>
        <begin position="462"/>
        <end position="495"/>
    </location>
</feature>
<evidence type="ECO:0000256" key="4">
    <source>
        <dbReference type="ARBA" id="ARBA00022490"/>
    </source>
</evidence>
<evidence type="ECO:0000256" key="6">
    <source>
        <dbReference type="ARBA" id="ARBA00022803"/>
    </source>
</evidence>
<protein>
    <submittedName>
        <fullName evidence="12">TPR-like protein</fullName>
    </submittedName>
</protein>
<dbReference type="AlphaFoldDB" id="A0A4Y7QDY4"/>
<dbReference type="GO" id="GO:0005829">
    <property type="term" value="C:cytosol"/>
    <property type="evidence" value="ECO:0007669"/>
    <property type="project" value="TreeGrafter"/>
</dbReference>
<evidence type="ECO:0000259" key="11">
    <source>
        <dbReference type="Pfam" id="PF25098"/>
    </source>
</evidence>
<keyword evidence="13" id="KW-1185">Reference proteome</keyword>
<feature type="domain" description="PEX18/PEX21 C-terminal" evidence="11">
    <location>
        <begin position="247"/>
        <end position="279"/>
    </location>
</feature>
<feature type="repeat" description="TPR" evidence="9">
    <location>
        <begin position="607"/>
        <end position="640"/>
    </location>
</feature>
<dbReference type="GO" id="GO:0005052">
    <property type="term" value="F:peroxisome matrix targeting signal-1 binding"/>
    <property type="evidence" value="ECO:0007669"/>
    <property type="project" value="TreeGrafter"/>
</dbReference>
<dbReference type="PROSITE" id="PS50005">
    <property type="entry name" value="TPR"/>
    <property type="match status" value="3"/>
</dbReference>
<dbReference type="PANTHER" id="PTHR10130">
    <property type="entry name" value="PEROXISOMAL TARGETING SIGNAL 1 RECEPTOR PEX5"/>
    <property type="match status" value="1"/>
</dbReference>
<name>A0A4Y7QDY4_9AGAM</name>
<dbReference type="STRING" id="50990.A0A4Y7QDY4"/>
<feature type="compositionally biased region" description="Low complexity" evidence="10">
    <location>
        <begin position="94"/>
        <end position="112"/>
    </location>
</feature>
<dbReference type="PANTHER" id="PTHR10130:SF0">
    <property type="entry name" value="GH08708P"/>
    <property type="match status" value="1"/>
</dbReference>
<dbReference type="InterPro" id="IPR019734">
    <property type="entry name" value="TPR_rpt"/>
</dbReference>
<dbReference type="VEuPathDB" id="FungiDB:BD410DRAFT_783886"/>
<evidence type="ECO:0000313" key="13">
    <source>
        <dbReference type="Proteomes" id="UP000294933"/>
    </source>
</evidence>
<reference evidence="12 13" key="1">
    <citation type="submission" date="2018-06" db="EMBL/GenBank/DDBJ databases">
        <title>A transcriptomic atlas of mushroom development highlights an independent origin of complex multicellularity.</title>
        <authorList>
            <consortium name="DOE Joint Genome Institute"/>
            <person name="Krizsan K."/>
            <person name="Almasi E."/>
            <person name="Merenyi Z."/>
            <person name="Sahu N."/>
            <person name="Viragh M."/>
            <person name="Koszo T."/>
            <person name="Mondo S."/>
            <person name="Kiss B."/>
            <person name="Balint B."/>
            <person name="Kues U."/>
            <person name="Barry K."/>
            <person name="Hegedus J.C."/>
            <person name="Henrissat B."/>
            <person name="Johnson J."/>
            <person name="Lipzen A."/>
            <person name="Ohm R."/>
            <person name="Nagy I."/>
            <person name="Pangilinan J."/>
            <person name="Yan J."/>
            <person name="Xiong Y."/>
            <person name="Grigoriev I.V."/>
            <person name="Hibbett D.S."/>
            <person name="Nagy L.G."/>
        </authorList>
    </citation>
    <scope>NUCLEOTIDE SEQUENCE [LARGE SCALE GENOMIC DNA]</scope>
    <source>
        <strain evidence="12 13">SZMC22713</strain>
    </source>
</reference>
<dbReference type="Pfam" id="PF13432">
    <property type="entry name" value="TPR_16"/>
    <property type="match status" value="1"/>
</dbReference>
<dbReference type="GO" id="GO:0016560">
    <property type="term" value="P:protein import into peroxisome matrix, docking"/>
    <property type="evidence" value="ECO:0007669"/>
    <property type="project" value="TreeGrafter"/>
</dbReference>
<organism evidence="12 13">
    <name type="scientific">Rickenella mellea</name>
    <dbReference type="NCBI Taxonomy" id="50990"/>
    <lineage>
        <taxon>Eukaryota</taxon>
        <taxon>Fungi</taxon>
        <taxon>Dikarya</taxon>
        <taxon>Basidiomycota</taxon>
        <taxon>Agaricomycotina</taxon>
        <taxon>Agaricomycetes</taxon>
        <taxon>Hymenochaetales</taxon>
        <taxon>Rickenellaceae</taxon>
        <taxon>Rickenella</taxon>
    </lineage>
</organism>
<dbReference type="Gene3D" id="1.25.40.10">
    <property type="entry name" value="Tetratricopeptide repeat domain"/>
    <property type="match status" value="1"/>
</dbReference>
<keyword evidence="4" id="KW-0963">Cytoplasm</keyword>
<keyword evidence="5" id="KW-0677">Repeat</keyword>
<proteinExistence type="inferred from homology"/>
<dbReference type="Pfam" id="PF25098">
    <property type="entry name" value="PEX18_PEX21_C"/>
    <property type="match status" value="1"/>
</dbReference>
<evidence type="ECO:0000256" key="10">
    <source>
        <dbReference type="SAM" id="MobiDB-lite"/>
    </source>
</evidence>
<dbReference type="EMBL" id="ML170162">
    <property type="protein sequence ID" value="TDL25903.1"/>
    <property type="molecule type" value="Genomic_DNA"/>
</dbReference>
<evidence type="ECO:0000256" key="1">
    <source>
        <dbReference type="ARBA" id="ARBA00004275"/>
    </source>
</evidence>
<dbReference type="SMART" id="SM00028">
    <property type="entry name" value="TPR"/>
    <property type="match status" value="4"/>
</dbReference>
<dbReference type="GO" id="GO:0005778">
    <property type="term" value="C:peroxisomal membrane"/>
    <property type="evidence" value="ECO:0007669"/>
    <property type="project" value="TreeGrafter"/>
</dbReference>
<keyword evidence="8" id="KW-0576">Peroxisome</keyword>
<dbReference type="InterPro" id="IPR056940">
    <property type="entry name" value="PEX18_PEX21_C"/>
</dbReference>
<comment type="similarity">
    <text evidence="3">Belongs to the peroxisomal targeting signal receptor family.</text>
</comment>
<dbReference type="SUPFAM" id="SSF48452">
    <property type="entry name" value="TPR-like"/>
    <property type="match status" value="1"/>
</dbReference>
<dbReference type="InterPro" id="IPR024111">
    <property type="entry name" value="PEX5/PEX5L"/>
</dbReference>
<evidence type="ECO:0000313" key="12">
    <source>
        <dbReference type="EMBL" id="TDL25903.1"/>
    </source>
</evidence>